<comment type="caution">
    <text evidence="1">The sequence shown here is derived from an EMBL/GenBank/DDBJ whole genome shotgun (WGS) entry which is preliminary data.</text>
</comment>
<organism evidence="1 2">
    <name type="scientific">Pangasianodon gigas</name>
    <name type="common">Mekong giant catfish</name>
    <name type="synonym">Pangasius gigas</name>
    <dbReference type="NCBI Taxonomy" id="30993"/>
    <lineage>
        <taxon>Eukaryota</taxon>
        <taxon>Metazoa</taxon>
        <taxon>Chordata</taxon>
        <taxon>Craniata</taxon>
        <taxon>Vertebrata</taxon>
        <taxon>Euteleostomi</taxon>
        <taxon>Actinopterygii</taxon>
        <taxon>Neopterygii</taxon>
        <taxon>Teleostei</taxon>
        <taxon>Ostariophysi</taxon>
        <taxon>Siluriformes</taxon>
        <taxon>Pangasiidae</taxon>
        <taxon>Pangasianodon</taxon>
    </lineage>
</organism>
<gene>
    <name evidence="1" type="ORF">PGIGA_G00163870</name>
</gene>
<proteinExistence type="predicted"/>
<reference evidence="1 2" key="1">
    <citation type="journal article" date="2022" name="bioRxiv">
        <title>An ancient truncated duplication of the anti-Mullerian hormone receptor type 2 gene is a potential conserved master sex determinant in the Pangasiidae catfish family.</title>
        <authorList>
            <person name="Wen M."/>
            <person name="Pan Q."/>
            <person name="Jouanno E."/>
            <person name="Montfort J."/>
            <person name="Zahm M."/>
            <person name="Cabau C."/>
            <person name="Klopp C."/>
            <person name="Iampietro C."/>
            <person name="Roques C."/>
            <person name="Bouchez O."/>
            <person name="Castinel A."/>
            <person name="Donnadieu C."/>
            <person name="Parrinello H."/>
            <person name="Poncet C."/>
            <person name="Belmonte E."/>
            <person name="Gautier V."/>
            <person name="Avarre J.-C."/>
            <person name="Dugue R."/>
            <person name="Gustiano R."/>
            <person name="Ha T.T.T."/>
            <person name="Campet M."/>
            <person name="Sriphairoj K."/>
            <person name="Ribolli J."/>
            <person name="de Almeida F.L."/>
            <person name="Desvignes T."/>
            <person name="Postlethwait J.H."/>
            <person name="Bucao C.F."/>
            <person name="Robinson-Rechavi M."/>
            <person name="Bobe J."/>
            <person name="Herpin A."/>
            <person name="Guiguen Y."/>
        </authorList>
    </citation>
    <scope>NUCLEOTIDE SEQUENCE [LARGE SCALE GENOMIC DNA]</scope>
    <source>
        <strain evidence="1">YG-Dec2019</strain>
    </source>
</reference>
<dbReference type="EMBL" id="CM040479">
    <property type="protein sequence ID" value="MCI4393960.1"/>
    <property type="molecule type" value="Genomic_DNA"/>
</dbReference>
<protein>
    <submittedName>
        <fullName evidence="1">Uncharacterized protein</fullName>
    </submittedName>
</protein>
<dbReference type="Proteomes" id="UP000829447">
    <property type="component" value="Linkage Group LG26"/>
</dbReference>
<name>A0ACC5XTQ5_PANGG</name>
<accession>A0ACC5XTQ5</accession>
<keyword evidence="2" id="KW-1185">Reference proteome</keyword>
<sequence>MKSDEGHYWCGIERSGIDTYQEVIIKVQDAPQVTAAPRTFGPGITDVVISVKGNTQAHTPTHSPTYTQVTRGPGTPSLLTAAVGQEATSPRNVNNRFSNKGNTHTQTISHYDFHFSSSFSSG</sequence>
<evidence type="ECO:0000313" key="2">
    <source>
        <dbReference type="Proteomes" id="UP000829447"/>
    </source>
</evidence>
<evidence type="ECO:0000313" key="1">
    <source>
        <dbReference type="EMBL" id="MCI4393960.1"/>
    </source>
</evidence>